<evidence type="ECO:0000313" key="1">
    <source>
        <dbReference type="EMBL" id="RUL88163.1"/>
    </source>
</evidence>
<keyword evidence="2" id="KW-1185">Reference proteome</keyword>
<comment type="caution">
    <text evidence="1">The sequence shown here is derived from an EMBL/GenBank/DDBJ whole genome shotgun (WGS) entry which is preliminary data.</text>
</comment>
<protein>
    <submittedName>
        <fullName evidence="1">Uncharacterized protein</fullName>
    </submittedName>
</protein>
<dbReference type="EMBL" id="RYZH01000013">
    <property type="protein sequence ID" value="RUL88163.1"/>
    <property type="molecule type" value="Genomic_DNA"/>
</dbReference>
<accession>A0A432ML64</accession>
<evidence type="ECO:0000313" key="2">
    <source>
        <dbReference type="Proteomes" id="UP000280296"/>
    </source>
</evidence>
<proteinExistence type="predicted"/>
<reference evidence="1 2" key="1">
    <citation type="submission" date="2018-12" db="EMBL/GenBank/DDBJ databases">
        <authorList>
            <person name="Toschakov S.V."/>
        </authorList>
    </citation>
    <scope>NUCLEOTIDE SEQUENCE [LARGE SCALE GENOMIC DNA]</scope>
    <source>
        <strain evidence="1 2">GM2012</strain>
    </source>
</reference>
<dbReference type="Proteomes" id="UP000280296">
    <property type="component" value="Unassembled WGS sequence"/>
</dbReference>
<sequence>MTEDSSGRSTKRYIAYAPVAPATSNTAARIARGSPTQWSSTISSSRMPSTTVAITTTAVKTSVARIRDRVWCS</sequence>
<name>A0A432ML64_9BACT</name>
<gene>
    <name evidence="1" type="ORF">TsocGM_08480</name>
</gene>
<dbReference type="AlphaFoldDB" id="A0A432ML64"/>
<reference evidence="1 2" key="2">
    <citation type="submission" date="2019-01" db="EMBL/GenBank/DDBJ databases">
        <title>Tautonia sociabilis, a novel thermotolerant planctomycete of Isosphaeraceae family, isolated from a 4000 m deep subterranean habitat.</title>
        <authorList>
            <person name="Kovaleva O.L."/>
            <person name="Elcheninov A.G."/>
            <person name="Van Heerden E."/>
            <person name="Toshchakov S.V."/>
            <person name="Novikov A."/>
            <person name="Bonch-Osmolovskaya E.A."/>
            <person name="Kublanov I.V."/>
        </authorList>
    </citation>
    <scope>NUCLEOTIDE SEQUENCE [LARGE SCALE GENOMIC DNA]</scope>
    <source>
        <strain evidence="1 2">GM2012</strain>
    </source>
</reference>
<organism evidence="1 2">
    <name type="scientific">Tautonia sociabilis</name>
    <dbReference type="NCBI Taxonomy" id="2080755"/>
    <lineage>
        <taxon>Bacteria</taxon>
        <taxon>Pseudomonadati</taxon>
        <taxon>Planctomycetota</taxon>
        <taxon>Planctomycetia</taxon>
        <taxon>Isosphaerales</taxon>
        <taxon>Isosphaeraceae</taxon>
        <taxon>Tautonia</taxon>
    </lineage>
</organism>